<proteinExistence type="predicted"/>
<reference evidence="1" key="1">
    <citation type="submission" date="2019-08" db="EMBL/GenBank/DDBJ databases">
        <authorList>
            <person name="Kucharzyk K."/>
            <person name="Murdoch R.W."/>
            <person name="Higgins S."/>
            <person name="Loffler F."/>
        </authorList>
    </citation>
    <scope>NUCLEOTIDE SEQUENCE</scope>
</reference>
<organism evidence="1">
    <name type="scientific">bioreactor metagenome</name>
    <dbReference type="NCBI Taxonomy" id="1076179"/>
    <lineage>
        <taxon>unclassified sequences</taxon>
        <taxon>metagenomes</taxon>
        <taxon>ecological metagenomes</taxon>
    </lineage>
</organism>
<name>A0A645DVM6_9ZZZZ</name>
<dbReference type="AlphaFoldDB" id="A0A645DVM6"/>
<sequence>MWISHRNTSDFIWTLTNKHASVDNRSTIQTDRYFFRIQYCFAHVDLDFFGDTVFNEKFYRFDSTQCFNGHYFFLNDAVVVQIFGNASDCIATHLAFTAVNIEHSHFCIGNFRRINCNDTVTANTKVPVG</sequence>
<accession>A0A645DVM6</accession>
<protein>
    <submittedName>
        <fullName evidence="1">Uncharacterized protein</fullName>
    </submittedName>
</protein>
<gene>
    <name evidence="1" type="ORF">SDC9_140564</name>
</gene>
<comment type="caution">
    <text evidence="1">The sequence shown here is derived from an EMBL/GenBank/DDBJ whole genome shotgun (WGS) entry which is preliminary data.</text>
</comment>
<evidence type="ECO:0000313" key="1">
    <source>
        <dbReference type="EMBL" id="MPM93427.1"/>
    </source>
</evidence>
<dbReference type="EMBL" id="VSSQ01040229">
    <property type="protein sequence ID" value="MPM93427.1"/>
    <property type="molecule type" value="Genomic_DNA"/>
</dbReference>